<keyword evidence="3" id="KW-1185">Reference proteome</keyword>
<feature type="compositionally biased region" description="Basic and acidic residues" evidence="1">
    <location>
        <begin position="87"/>
        <end position="97"/>
    </location>
</feature>
<evidence type="ECO:0000313" key="3">
    <source>
        <dbReference type="Proteomes" id="UP000005018"/>
    </source>
</evidence>
<feature type="region of interest" description="Disordered" evidence="1">
    <location>
        <begin position="206"/>
        <end position="282"/>
    </location>
</feature>
<dbReference type="EMBL" id="HE681722">
    <property type="protein sequence ID" value="CCG22953.1"/>
    <property type="molecule type" value="Genomic_DNA"/>
</dbReference>
<dbReference type="Proteomes" id="UP000005018">
    <property type="component" value="Chromosome 4"/>
</dbReference>
<gene>
    <name evidence="2" type="ORF">CORT_0D01050</name>
</gene>
<dbReference type="eggNOG" id="ENOG502SFF8">
    <property type="taxonomic scope" value="Eukaryota"/>
</dbReference>
<sequence length="332" mass="36903">MTTPEENSFQNDRRHSNTSRNRFGWVRRLMQGQNRTTVHTHDQNDTHSQFSQQHHQQSRRHSRPPGGNSGNVRGFARKNSSTNRARRNSEPSIRNEPESSLTHSGDEGDNFNTTLRFDESDHIHRSSFQDSYDYQNRDVSYHDSDQNTNNSEDNISTIPLKSIISRQSTKNPSILSADVNNDHSSLIASTAETSIAPSVLTSANNYTVTPHHQQTNLDTTEEDGTDTGPSTTATSVTINTATSAGASQTPIQEGDNESIVTLASSSRRRRRRSIDTNCSTNAIPPASIMERLSVQPTAANSMYATSIRTGNYDRSSQLSHYDDQGSSVRSFN</sequence>
<reference evidence="2 3" key="1">
    <citation type="journal article" date="2012" name="PLoS ONE">
        <title>Sequence and analysis of the genome of the pathogenic yeast Candida orthopsilosis.</title>
        <authorList>
            <person name="Riccombeni A."/>
            <person name="Vidanes G."/>
            <person name="Proux-Wera E."/>
            <person name="Wolfe K.H."/>
            <person name="Butler G."/>
        </authorList>
    </citation>
    <scope>NUCLEOTIDE SEQUENCE [LARGE SCALE GENOMIC DNA]</scope>
    <source>
        <strain evidence="2 3">Co 90-125</strain>
    </source>
</reference>
<dbReference type="GeneID" id="14540202"/>
<feature type="compositionally biased region" description="Low complexity" evidence="1">
    <location>
        <begin position="226"/>
        <end position="244"/>
    </location>
</feature>
<dbReference type="AlphaFoldDB" id="H8X4L1"/>
<name>H8X4L1_CANO9</name>
<proteinExistence type="predicted"/>
<organism evidence="2 3">
    <name type="scientific">Candida orthopsilosis (strain 90-125)</name>
    <name type="common">Yeast</name>
    <dbReference type="NCBI Taxonomy" id="1136231"/>
    <lineage>
        <taxon>Eukaryota</taxon>
        <taxon>Fungi</taxon>
        <taxon>Dikarya</taxon>
        <taxon>Ascomycota</taxon>
        <taxon>Saccharomycotina</taxon>
        <taxon>Pichiomycetes</taxon>
        <taxon>Debaryomycetaceae</taxon>
        <taxon>Candida/Lodderomyces clade</taxon>
        <taxon>Candida</taxon>
    </lineage>
</organism>
<dbReference type="OrthoDB" id="5377012at2759"/>
<dbReference type="HOGENOM" id="CLU_852572_0_0_1"/>
<evidence type="ECO:0000256" key="1">
    <source>
        <dbReference type="SAM" id="MobiDB-lite"/>
    </source>
</evidence>
<protein>
    <submittedName>
        <fullName evidence="2">Uncharacterized protein</fullName>
    </submittedName>
</protein>
<dbReference type="KEGG" id="cot:CORT_0D01050"/>
<feature type="compositionally biased region" description="Polar residues" evidence="1">
    <location>
        <begin position="1"/>
        <end position="10"/>
    </location>
</feature>
<accession>H8X4L1</accession>
<feature type="region of interest" description="Disordered" evidence="1">
    <location>
        <begin position="313"/>
        <end position="332"/>
    </location>
</feature>
<feature type="region of interest" description="Disordered" evidence="1">
    <location>
        <begin position="1"/>
        <end position="114"/>
    </location>
</feature>
<feature type="compositionally biased region" description="Polar residues" evidence="1">
    <location>
        <begin position="206"/>
        <end position="217"/>
    </location>
</feature>
<dbReference type="RefSeq" id="XP_003869090.1">
    <property type="nucleotide sequence ID" value="XM_003869041.1"/>
</dbReference>
<evidence type="ECO:0000313" key="2">
    <source>
        <dbReference type="EMBL" id="CCG22953.1"/>
    </source>
</evidence>